<evidence type="ECO:0000313" key="3">
    <source>
        <dbReference type="Proteomes" id="UP001596298"/>
    </source>
</evidence>
<comment type="caution">
    <text evidence="2">The sequence shown here is derived from an EMBL/GenBank/DDBJ whole genome shotgun (WGS) entry which is preliminary data.</text>
</comment>
<dbReference type="InterPro" id="IPR045361">
    <property type="entry name" value="CIS_tube_prot_N"/>
</dbReference>
<organism evidence="2 3">
    <name type="scientific">Flexivirga alba</name>
    <dbReference type="NCBI Taxonomy" id="702742"/>
    <lineage>
        <taxon>Bacteria</taxon>
        <taxon>Bacillati</taxon>
        <taxon>Actinomycetota</taxon>
        <taxon>Actinomycetes</taxon>
        <taxon>Micrococcales</taxon>
        <taxon>Dermacoccaceae</taxon>
        <taxon>Flexivirga</taxon>
    </lineage>
</organism>
<dbReference type="Pfam" id="PF19266">
    <property type="entry name" value="CIS_tube"/>
    <property type="match status" value="1"/>
</dbReference>
<gene>
    <name evidence="2" type="ORF">ACFQDH_11035</name>
</gene>
<keyword evidence="3" id="KW-1185">Reference proteome</keyword>
<protein>
    <submittedName>
        <fullName evidence="2">LysM peptidoglycan-binding domain-containing protein</fullName>
    </submittedName>
</protein>
<dbReference type="InterPro" id="IPR018392">
    <property type="entry name" value="LysM"/>
</dbReference>
<dbReference type="Gene3D" id="3.10.350.10">
    <property type="entry name" value="LysM domain"/>
    <property type="match status" value="1"/>
</dbReference>
<dbReference type="InterPro" id="IPR036779">
    <property type="entry name" value="LysM_dom_sf"/>
</dbReference>
<feature type="domain" description="LysM" evidence="1">
    <location>
        <begin position="180"/>
        <end position="227"/>
    </location>
</feature>
<dbReference type="EMBL" id="JBHSWH010000001">
    <property type="protein sequence ID" value="MFC6705787.1"/>
    <property type="molecule type" value="Genomic_DNA"/>
</dbReference>
<evidence type="ECO:0000259" key="1">
    <source>
        <dbReference type="PROSITE" id="PS51782"/>
    </source>
</evidence>
<dbReference type="PROSITE" id="PS51782">
    <property type="entry name" value="LYSM"/>
    <property type="match status" value="1"/>
</dbReference>
<reference evidence="3" key="1">
    <citation type="journal article" date="2019" name="Int. J. Syst. Evol. Microbiol.">
        <title>The Global Catalogue of Microorganisms (GCM) 10K type strain sequencing project: providing services to taxonomists for standard genome sequencing and annotation.</title>
        <authorList>
            <consortium name="The Broad Institute Genomics Platform"/>
            <consortium name="The Broad Institute Genome Sequencing Center for Infectious Disease"/>
            <person name="Wu L."/>
            <person name="Ma J."/>
        </authorList>
    </citation>
    <scope>NUCLEOTIDE SEQUENCE [LARGE SCALE GENOMIC DNA]</scope>
    <source>
        <strain evidence="3">CCUG 58127</strain>
    </source>
</reference>
<dbReference type="Pfam" id="PF01476">
    <property type="entry name" value="LysM"/>
    <property type="match status" value="1"/>
</dbReference>
<name>A0ABW2AFU5_9MICO</name>
<sequence length="234" mass="25846">MANLLKAKFTVEKKGGQTESIDVAYNPETLTFEKSPKFADIPIPGLDAPLRQFVRGQSESLAVELFFDTTDTGTGANATSVTTLTDKFYGLVKIDPQTHAPPVCTFQWGKKFPGDSLPEMYHNQRRTDFRGLVTKVKQDFSLFSPEGTPLRAVLTLSMEEYRPLDEQLKRLDLLSADHTRSHVVAAGDTVASIAWQYFDAPTRWRTVADANALDDPRRIGVGTALVLPPLEGSS</sequence>
<proteinExistence type="predicted"/>
<dbReference type="SUPFAM" id="SSF54106">
    <property type="entry name" value="LysM domain"/>
    <property type="match status" value="1"/>
</dbReference>
<dbReference type="CDD" id="cd00118">
    <property type="entry name" value="LysM"/>
    <property type="match status" value="1"/>
</dbReference>
<dbReference type="RefSeq" id="WP_382401237.1">
    <property type="nucleotide sequence ID" value="NZ_JBHSWH010000001.1"/>
</dbReference>
<evidence type="ECO:0000313" key="2">
    <source>
        <dbReference type="EMBL" id="MFC6705787.1"/>
    </source>
</evidence>
<dbReference type="Proteomes" id="UP001596298">
    <property type="component" value="Unassembled WGS sequence"/>
</dbReference>
<accession>A0ABW2AFU5</accession>